<dbReference type="PRINTS" id="PR00114">
    <property type="entry name" value="STPHPHTASE"/>
</dbReference>
<dbReference type="Pfam" id="PF00149">
    <property type="entry name" value="Metallophos"/>
    <property type="match status" value="1"/>
</dbReference>
<comment type="caution">
    <text evidence="6">The sequence shown here is derived from an EMBL/GenBank/DDBJ whole genome shotgun (WGS) entry which is preliminary data.</text>
</comment>
<feature type="domain" description="Serine/threonine specific protein phosphatases" evidence="5">
    <location>
        <begin position="3"/>
        <end position="280"/>
    </location>
</feature>
<gene>
    <name evidence="6" type="ORF">HAX54_024710</name>
</gene>
<reference evidence="6 7" key="1">
    <citation type="journal article" date="2021" name="BMC Genomics">
        <title>Datura genome reveals duplications of psychoactive alkaloid biosynthetic genes and high mutation rate following tissue culture.</title>
        <authorList>
            <person name="Rajewski A."/>
            <person name="Carter-House D."/>
            <person name="Stajich J."/>
            <person name="Litt A."/>
        </authorList>
    </citation>
    <scope>NUCLEOTIDE SEQUENCE [LARGE SCALE GENOMIC DNA]</scope>
    <source>
        <strain evidence="6">AR-01</strain>
    </source>
</reference>
<organism evidence="6 7">
    <name type="scientific">Datura stramonium</name>
    <name type="common">Jimsonweed</name>
    <name type="synonym">Common thornapple</name>
    <dbReference type="NCBI Taxonomy" id="4076"/>
    <lineage>
        <taxon>Eukaryota</taxon>
        <taxon>Viridiplantae</taxon>
        <taxon>Streptophyta</taxon>
        <taxon>Embryophyta</taxon>
        <taxon>Tracheophyta</taxon>
        <taxon>Spermatophyta</taxon>
        <taxon>Magnoliopsida</taxon>
        <taxon>eudicotyledons</taxon>
        <taxon>Gunneridae</taxon>
        <taxon>Pentapetalae</taxon>
        <taxon>asterids</taxon>
        <taxon>lamiids</taxon>
        <taxon>Solanales</taxon>
        <taxon>Solanaceae</taxon>
        <taxon>Solanoideae</taxon>
        <taxon>Datureae</taxon>
        <taxon>Datura</taxon>
    </lineage>
</organism>
<keyword evidence="3" id="KW-0464">Manganese</keyword>
<keyword evidence="4" id="KW-0472">Membrane</keyword>
<feature type="transmembrane region" description="Helical" evidence="4">
    <location>
        <begin position="120"/>
        <end position="142"/>
    </location>
</feature>
<dbReference type="Gene3D" id="3.60.21.10">
    <property type="match status" value="1"/>
</dbReference>
<keyword evidence="7" id="KW-1185">Reference proteome</keyword>
<dbReference type="EMBL" id="JACEIK010000003">
    <property type="protein sequence ID" value="MCD7446006.1"/>
    <property type="molecule type" value="Genomic_DNA"/>
</dbReference>
<evidence type="ECO:0000259" key="5">
    <source>
        <dbReference type="SMART" id="SM00156"/>
    </source>
</evidence>
<dbReference type="SMART" id="SM00156">
    <property type="entry name" value="PP2Ac"/>
    <property type="match status" value="1"/>
</dbReference>
<evidence type="ECO:0000256" key="4">
    <source>
        <dbReference type="SAM" id="Phobius"/>
    </source>
</evidence>
<dbReference type="SUPFAM" id="SSF56300">
    <property type="entry name" value="Metallo-dependent phosphatases"/>
    <property type="match status" value="1"/>
</dbReference>
<sequence length="284" mass="32523">MDLGLNSRVVVDGNVQGQLHDVLFLLRDAGLPSEDQFFVFNGDYVDRGAWGRETFLAHLGGNDLTDTFRVFMPNRVFLLHGNHESKYCTSLYDFEKKFNQVCGQRRTCLLDVNRMLQKNFLLPPLLVVMYVLHMLVFFEALLSSKRAKGKKSHKIVQNHDASNLSLGSLEELLKAKRFVVDPPYEGKNLIPADFMWSAPSKKDGQFPNDERGLDLLWGLDFDYIRLDEGPDARDKRPDLKGMDEGYTIDNDGESGKLITLFSAPDYPWFQVTKDRYRNKGAYIV</sequence>
<evidence type="ECO:0000313" key="7">
    <source>
        <dbReference type="Proteomes" id="UP000823775"/>
    </source>
</evidence>
<keyword evidence="2" id="KW-0479">Metal-binding</keyword>
<dbReference type="PANTHER" id="PTHR45668">
    <property type="entry name" value="SERINE/THREONINE-PROTEIN PHOSPHATASE 5-RELATED"/>
    <property type="match status" value="1"/>
</dbReference>
<evidence type="ECO:0000256" key="2">
    <source>
        <dbReference type="ARBA" id="ARBA00022723"/>
    </source>
</evidence>
<evidence type="ECO:0000313" key="6">
    <source>
        <dbReference type="EMBL" id="MCD7446006.1"/>
    </source>
</evidence>
<keyword evidence="4" id="KW-1133">Transmembrane helix</keyword>
<evidence type="ECO:0000256" key="1">
    <source>
        <dbReference type="ARBA" id="ARBA00001936"/>
    </source>
</evidence>
<evidence type="ECO:0000256" key="3">
    <source>
        <dbReference type="ARBA" id="ARBA00023211"/>
    </source>
</evidence>
<dbReference type="Proteomes" id="UP000823775">
    <property type="component" value="Unassembled WGS sequence"/>
</dbReference>
<protein>
    <recommendedName>
        <fullName evidence="5">Serine/threonine specific protein phosphatases domain-containing protein</fullName>
    </recommendedName>
</protein>
<dbReference type="InterPro" id="IPR029052">
    <property type="entry name" value="Metallo-depent_PP-like"/>
</dbReference>
<keyword evidence="4" id="KW-0812">Transmembrane</keyword>
<name>A0ABS8RI42_DATST</name>
<comment type="cofactor">
    <cofactor evidence="1">
        <name>Mn(2+)</name>
        <dbReference type="ChEBI" id="CHEBI:29035"/>
    </cofactor>
</comment>
<dbReference type="InterPro" id="IPR051134">
    <property type="entry name" value="PPP_phosphatase"/>
</dbReference>
<dbReference type="PANTHER" id="PTHR45668:SF9">
    <property type="entry name" value="SERINE_THREONINE-PROTEIN PHOSPHATASE 7"/>
    <property type="match status" value="1"/>
</dbReference>
<proteinExistence type="predicted"/>
<dbReference type="InterPro" id="IPR006186">
    <property type="entry name" value="Ser/Thr-sp_prot-phosphatase"/>
</dbReference>
<dbReference type="InterPro" id="IPR004843">
    <property type="entry name" value="Calcineurin-like_PHP"/>
</dbReference>
<accession>A0ABS8RI42</accession>